<evidence type="ECO:0000313" key="1">
    <source>
        <dbReference type="EMBL" id="MFD2966720.1"/>
    </source>
</evidence>
<name>A0ABW6BAX9_9SPHI</name>
<proteinExistence type="predicted"/>
<dbReference type="EMBL" id="JBHUPB010000004">
    <property type="protein sequence ID" value="MFD2966720.1"/>
    <property type="molecule type" value="Genomic_DNA"/>
</dbReference>
<dbReference type="Gene3D" id="3.40.50.2300">
    <property type="match status" value="1"/>
</dbReference>
<keyword evidence="2" id="KW-1185">Reference proteome</keyword>
<protein>
    <recommendedName>
        <fullName evidence="3">Response regulatory domain-containing protein</fullName>
    </recommendedName>
</protein>
<comment type="caution">
    <text evidence="1">The sequence shown here is derived from an EMBL/GenBank/DDBJ whole genome shotgun (WGS) entry which is preliminary data.</text>
</comment>
<evidence type="ECO:0008006" key="3">
    <source>
        <dbReference type="Google" id="ProtNLM"/>
    </source>
</evidence>
<organism evidence="1 2">
    <name type="scientific">Sphingobacterium bambusae</name>
    <dbReference type="NCBI Taxonomy" id="662858"/>
    <lineage>
        <taxon>Bacteria</taxon>
        <taxon>Pseudomonadati</taxon>
        <taxon>Bacteroidota</taxon>
        <taxon>Sphingobacteriia</taxon>
        <taxon>Sphingobacteriales</taxon>
        <taxon>Sphingobacteriaceae</taxon>
        <taxon>Sphingobacterium</taxon>
    </lineage>
</organism>
<dbReference type="Proteomes" id="UP001597525">
    <property type="component" value="Unassembled WGS sequence"/>
</dbReference>
<evidence type="ECO:0000313" key="2">
    <source>
        <dbReference type="Proteomes" id="UP001597525"/>
    </source>
</evidence>
<dbReference type="RefSeq" id="WP_320182421.1">
    <property type="nucleotide sequence ID" value="NZ_CP138332.1"/>
</dbReference>
<sequence length="206" mass="23422">MAIIDSRPAYLSKLRDYFQQSTAFHSIIAVGSIDEFYDNLGRQEIDIVLCGLTPALEAVQSMFSDLQSRSTANKMVLLAPLEDKNHIFQGICYGATAFLPERLPLPIMEQRLLFHLQDNYWLHAELARLMLRYFNQQFVCSSRILQPLSAMEQGLLELISEGACLQKVAEAQKSEAHEVKSLIGGIFYKLHLIHRKERALILEPVS</sequence>
<accession>A0ABW6BAX9</accession>
<gene>
    <name evidence="1" type="ORF">ACFS7Y_04955</name>
</gene>
<reference evidence="2" key="1">
    <citation type="journal article" date="2019" name="Int. J. Syst. Evol. Microbiol.">
        <title>The Global Catalogue of Microorganisms (GCM) 10K type strain sequencing project: providing services to taxonomists for standard genome sequencing and annotation.</title>
        <authorList>
            <consortium name="The Broad Institute Genomics Platform"/>
            <consortium name="The Broad Institute Genome Sequencing Center for Infectious Disease"/>
            <person name="Wu L."/>
            <person name="Ma J."/>
        </authorList>
    </citation>
    <scope>NUCLEOTIDE SEQUENCE [LARGE SCALE GENOMIC DNA]</scope>
    <source>
        <strain evidence="2">KCTC 22814</strain>
    </source>
</reference>